<evidence type="ECO:0000256" key="1">
    <source>
        <dbReference type="ARBA" id="ARBA00000085"/>
    </source>
</evidence>
<comment type="caution">
    <text evidence="4">The sequence shown here is derived from an EMBL/GenBank/DDBJ whole genome shotgun (WGS) entry which is preliminary data.</text>
</comment>
<sequence>PEEGAWGLVALTVRDDGCGIPKERLNQVFDPFFTTKKRGQGTGLGLTMVAHVVRNHGGRVELESTPGQGTRVTVLWPVARTVPEERNAERQAV</sequence>
<dbReference type="InterPro" id="IPR003594">
    <property type="entry name" value="HATPase_dom"/>
</dbReference>
<proteinExistence type="predicted"/>
<evidence type="ECO:0000256" key="2">
    <source>
        <dbReference type="ARBA" id="ARBA00012438"/>
    </source>
</evidence>
<dbReference type="PRINTS" id="PR00344">
    <property type="entry name" value="BCTRLSENSOR"/>
</dbReference>
<feature type="non-terminal residue" evidence="4">
    <location>
        <position position="1"/>
    </location>
</feature>
<dbReference type="EMBL" id="RAWB01000802">
    <property type="protein sequence ID" value="RKH39299.1"/>
    <property type="molecule type" value="Genomic_DNA"/>
</dbReference>
<comment type="catalytic activity">
    <reaction evidence="1">
        <text>ATP + protein L-histidine = ADP + protein N-phospho-L-histidine.</text>
        <dbReference type="EC" id="2.7.13.3"/>
    </reaction>
</comment>
<evidence type="ECO:0000313" key="4">
    <source>
        <dbReference type="EMBL" id="RKH39299.1"/>
    </source>
</evidence>
<dbReference type="InterPro" id="IPR004358">
    <property type="entry name" value="Sig_transdc_His_kin-like_C"/>
</dbReference>
<keyword evidence="5" id="KW-1185">Reference proteome</keyword>
<dbReference type="RefSeq" id="WP_147451602.1">
    <property type="nucleotide sequence ID" value="NZ_RAWB01000802.1"/>
</dbReference>
<reference evidence="5" key="1">
    <citation type="submission" date="2018-09" db="EMBL/GenBank/DDBJ databases">
        <authorList>
            <person name="Livingstone P.G."/>
            <person name="Whitworth D.E."/>
        </authorList>
    </citation>
    <scope>NUCLEOTIDE SEQUENCE [LARGE SCALE GENOMIC DNA]</scope>
    <source>
        <strain evidence="5">CA051B</strain>
    </source>
</reference>
<dbReference type="InterPro" id="IPR005467">
    <property type="entry name" value="His_kinase_dom"/>
</dbReference>
<dbReference type="PANTHER" id="PTHR43065:SF42">
    <property type="entry name" value="TWO-COMPONENT SENSOR PPRA"/>
    <property type="match status" value="1"/>
</dbReference>
<evidence type="ECO:0000313" key="5">
    <source>
        <dbReference type="Proteomes" id="UP000272888"/>
    </source>
</evidence>
<dbReference type="GO" id="GO:0004673">
    <property type="term" value="F:protein histidine kinase activity"/>
    <property type="evidence" value="ECO:0007669"/>
    <property type="project" value="UniProtKB-EC"/>
</dbReference>
<accession>A0A3A8N730</accession>
<keyword evidence="4" id="KW-0418">Kinase</keyword>
<dbReference type="Proteomes" id="UP000272888">
    <property type="component" value="Unassembled WGS sequence"/>
</dbReference>
<dbReference type="PANTHER" id="PTHR43065">
    <property type="entry name" value="SENSOR HISTIDINE KINASE"/>
    <property type="match status" value="1"/>
</dbReference>
<dbReference type="SUPFAM" id="SSF55874">
    <property type="entry name" value="ATPase domain of HSP90 chaperone/DNA topoisomerase II/histidine kinase"/>
    <property type="match status" value="1"/>
</dbReference>
<name>A0A3A8N730_9BACT</name>
<organism evidence="4 5">
    <name type="scientific">Corallococcus llansteffanensis</name>
    <dbReference type="NCBI Taxonomy" id="2316731"/>
    <lineage>
        <taxon>Bacteria</taxon>
        <taxon>Pseudomonadati</taxon>
        <taxon>Myxococcota</taxon>
        <taxon>Myxococcia</taxon>
        <taxon>Myxococcales</taxon>
        <taxon>Cystobacterineae</taxon>
        <taxon>Myxococcaceae</taxon>
        <taxon>Corallococcus</taxon>
    </lineage>
</organism>
<dbReference type="InterPro" id="IPR036890">
    <property type="entry name" value="HATPase_C_sf"/>
</dbReference>
<dbReference type="Pfam" id="PF02518">
    <property type="entry name" value="HATPase_c"/>
    <property type="match status" value="1"/>
</dbReference>
<feature type="domain" description="Histidine kinase" evidence="3">
    <location>
        <begin position="9"/>
        <end position="80"/>
    </location>
</feature>
<evidence type="ECO:0000259" key="3">
    <source>
        <dbReference type="PROSITE" id="PS50109"/>
    </source>
</evidence>
<keyword evidence="4" id="KW-0808">Transferase</keyword>
<protein>
    <recommendedName>
        <fullName evidence="2">histidine kinase</fullName>
        <ecNumber evidence="2">2.7.13.3</ecNumber>
    </recommendedName>
</protein>
<dbReference type="CDD" id="cd00075">
    <property type="entry name" value="HATPase"/>
    <property type="match status" value="1"/>
</dbReference>
<gene>
    <name evidence="4" type="ORF">D7V93_40405</name>
</gene>
<dbReference type="SMART" id="SM00387">
    <property type="entry name" value="HATPase_c"/>
    <property type="match status" value="1"/>
</dbReference>
<dbReference type="EC" id="2.7.13.3" evidence="2"/>
<dbReference type="AlphaFoldDB" id="A0A3A8N730"/>
<dbReference type="Gene3D" id="3.30.565.10">
    <property type="entry name" value="Histidine kinase-like ATPase, C-terminal domain"/>
    <property type="match status" value="1"/>
</dbReference>
<dbReference type="PROSITE" id="PS50109">
    <property type="entry name" value="HIS_KIN"/>
    <property type="match status" value="1"/>
</dbReference>